<feature type="transmembrane region" description="Helical" evidence="1">
    <location>
        <begin position="59"/>
        <end position="81"/>
    </location>
</feature>
<accession>A0AA91SQT8</accession>
<organism evidence="2 3">
    <name type="scientific">Mycolicibacillus koreensis</name>
    <dbReference type="NCBI Taxonomy" id="1069220"/>
    <lineage>
        <taxon>Bacteria</taxon>
        <taxon>Bacillati</taxon>
        <taxon>Actinomycetota</taxon>
        <taxon>Actinomycetes</taxon>
        <taxon>Mycobacteriales</taxon>
        <taxon>Mycobacteriaceae</taxon>
        <taxon>Mycolicibacillus</taxon>
    </lineage>
</organism>
<dbReference type="Proteomes" id="UP000193577">
    <property type="component" value="Unassembled WGS sequence"/>
</dbReference>
<keyword evidence="1" id="KW-1133">Transmembrane helix</keyword>
<reference evidence="2 3" key="1">
    <citation type="submission" date="2017-04" db="EMBL/GenBank/DDBJ databases">
        <title>The new phylogeny of genus Mycobacterium.</title>
        <authorList>
            <person name="Tortoli E."/>
            <person name="Trovato A."/>
            <person name="Cirillo D.M."/>
        </authorList>
    </citation>
    <scope>NUCLEOTIDE SEQUENCE [LARGE SCALE GENOMIC DNA]</scope>
    <source>
        <strain evidence="2 3">KCTC 19819</strain>
    </source>
</reference>
<evidence type="ECO:0000313" key="3">
    <source>
        <dbReference type="Proteomes" id="UP000193577"/>
    </source>
</evidence>
<comment type="caution">
    <text evidence="2">The sequence shown here is derived from an EMBL/GenBank/DDBJ whole genome shotgun (WGS) entry which is preliminary data.</text>
</comment>
<evidence type="ECO:0000256" key="1">
    <source>
        <dbReference type="SAM" id="Phobius"/>
    </source>
</evidence>
<protein>
    <submittedName>
        <fullName evidence="2">Uncharacterized protein</fullName>
    </submittedName>
</protein>
<keyword evidence="1" id="KW-0472">Membrane</keyword>
<keyword evidence="1" id="KW-0812">Transmembrane</keyword>
<keyword evidence="3" id="KW-1185">Reference proteome</keyword>
<name>A0AA91SQT8_9MYCO</name>
<dbReference type="EMBL" id="NCXO01000034">
    <property type="protein sequence ID" value="OSC32711.1"/>
    <property type="molecule type" value="Genomic_DNA"/>
</dbReference>
<evidence type="ECO:0000313" key="2">
    <source>
        <dbReference type="EMBL" id="OSC32711.1"/>
    </source>
</evidence>
<dbReference type="AlphaFoldDB" id="A0AA91SQT8"/>
<proteinExistence type="predicted"/>
<feature type="transmembrane region" description="Helical" evidence="1">
    <location>
        <begin position="27"/>
        <end position="47"/>
    </location>
</feature>
<feature type="transmembrane region" description="Helical" evidence="1">
    <location>
        <begin position="87"/>
        <end position="108"/>
    </location>
</feature>
<gene>
    <name evidence="2" type="ORF">B8W67_14525</name>
</gene>
<sequence length="129" mass="13647">MGGALLIVTLLLPWAEVDGVGHNGWQFNAVVSLYFLIGGVFGIITAVTGGQYGLCRPDVSMIGVTDAVNTVGMVLFAWLIVDYPDDAVRRPGVFCALAATAMTAFAVADYGPLRGAPWFPPLNATDRSR</sequence>